<dbReference type="GO" id="GO:0005886">
    <property type="term" value="C:plasma membrane"/>
    <property type="evidence" value="ECO:0007669"/>
    <property type="project" value="UniProtKB-SubCell"/>
</dbReference>
<name>A0A7C8NCQ7_9PEZI</name>
<evidence type="ECO:0000256" key="1">
    <source>
        <dbReference type="ARBA" id="ARBA00004429"/>
    </source>
</evidence>
<feature type="transmembrane region" description="Helical" evidence="8">
    <location>
        <begin position="40"/>
        <end position="60"/>
    </location>
</feature>
<gene>
    <name evidence="9" type="ORF">GQX73_g1241</name>
</gene>
<feature type="transmembrane region" description="Helical" evidence="8">
    <location>
        <begin position="111"/>
        <end position="130"/>
    </location>
</feature>
<evidence type="ECO:0000256" key="6">
    <source>
        <dbReference type="ARBA" id="ARBA00022989"/>
    </source>
</evidence>
<evidence type="ECO:0000256" key="5">
    <source>
        <dbReference type="ARBA" id="ARBA00022692"/>
    </source>
</evidence>
<evidence type="ECO:0000313" key="10">
    <source>
        <dbReference type="Proteomes" id="UP000481858"/>
    </source>
</evidence>
<keyword evidence="6 8" id="KW-1133">Transmembrane helix</keyword>
<keyword evidence="7 8" id="KW-0472">Membrane</keyword>
<feature type="transmembrane region" description="Helical" evidence="8">
    <location>
        <begin position="243"/>
        <end position="262"/>
    </location>
</feature>
<evidence type="ECO:0000256" key="3">
    <source>
        <dbReference type="ARBA" id="ARBA00022475"/>
    </source>
</evidence>
<organism evidence="9 10">
    <name type="scientific">Xylaria multiplex</name>
    <dbReference type="NCBI Taxonomy" id="323545"/>
    <lineage>
        <taxon>Eukaryota</taxon>
        <taxon>Fungi</taxon>
        <taxon>Dikarya</taxon>
        <taxon>Ascomycota</taxon>
        <taxon>Pezizomycotina</taxon>
        <taxon>Sordariomycetes</taxon>
        <taxon>Xylariomycetidae</taxon>
        <taxon>Xylariales</taxon>
        <taxon>Xylariaceae</taxon>
        <taxon>Xylaria</taxon>
    </lineage>
</organism>
<keyword evidence="10" id="KW-1185">Reference proteome</keyword>
<reference evidence="9 10" key="1">
    <citation type="submission" date="2019-12" db="EMBL/GenBank/DDBJ databases">
        <title>Draft genome sequence of the ascomycete Xylaria multiplex DSM 110363.</title>
        <authorList>
            <person name="Buettner E."/>
            <person name="Kellner H."/>
        </authorList>
    </citation>
    <scope>NUCLEOTIDE SEQUENCE [LARGE SCALE GENOMIC DNA]</scope>
    <source>
        <strain evidence="9 10">DSM 110363</strain>
    </source>
</reference>
<comment type="subcellular location">
    <subcellularLocation>
        <location evidence="1">Cell inner membrane</location>
        <topology evidence="1">Multi-pass membrane protein</topology>
    </subcellularLocation>
</comment>
<feature type="transmembrane region" description="Helical" evidence="8">
    <location>
        <begin position="151"/>
        <end position="184"/>
    </location>
</feature>
<dbReference type="Pfam" id="PF04143">
    <property type="entry name" value="Sulf_transp"/>
    <property type="match status" value="1"/>
</dbReference>
<dbReference type="EMBL" id="WUBL01000007">
    <property type="protein sequence ID" value="KAF2972277.1"/>
    <property type="molecule type" value="Genomic_DNA"/>
</dbReference>
<comment type="caution">
    <text evidence="9">The sequence shown here is derived from an EMBL/GenBank/DDBJ whole genome shotgun (WGS) entry which is preliminary data.</text>
</comment>
<sequence>MLDSFLSGAAFGSALAATGIYQPTVILSQMKFENWHMVQTFLTGSAASTLVVTLCQKLGYTHAKPRGHSSLGLFSPLDGNIIGGCLLGIGMTLAGSCPGTVFAQVGAGVHSGIYTLGGSILGGIIWSGFLRSALASLKSKRPQAPPKPENLTIHGALGTSQAVAFIGVEVIFAGAVAAISALRLVKTQGLVGPVLGGFLVAGAQLFSALTRKTLLGTSASFEEFGDYISWLLRGGGDGKPKSYSSIAVVTGMIVGALGLSLACPLPQLLPSVNIETTRLVLGGVLLTLGARMGGGCTSGHGITGISLLSVSSFVSVAAMFAGAFGTAALM</sequence>
<feature type="transmembrane region" description="Helical" evidence="8">
    <location>
        <begin position="190"/>
        <end position="209"/>
    </location>
</feature>
<evidence type="ECO:0000256" key="4">
    <source>
        <dbReference type="ARBA" id="ARBA00022519"/>
    </source>
</evidence>
<evidence type="ECO:0000256" key="2">
    <source>
        <dbReference type="ARBA" id="ARBA00022448"/>
    </source>
</evidence>
<dbReference type="PANTHER" id="PTHR30574:SF1">
    <property type="entry name" value="SULPHUR TRANSPORT DOMAIN-CONTAINING PROTEIN"/>
    <property type="match status" value="1"/>
</dbReference>
<dbReference type="Proteomes" id="UP000481858">
    <property type="component" value="Unassembled WGS sequence"/>
</dbReference>
<dbReference type="OrthoDB" id="10254418at2759"/>
<protein>
    <submittedName>
        <fullName evidence="9">Uncharacterized protein</fullName>
    </submittedName>
</protein>
<evidence type="ECO:0000256" key="8">
    <source>
        <dbReference type="SAM" id="Phobius"/>
    </source>
</evidence>
<keyword evidence="2" id="KW-0813">Transport</keyword>
<dbReference type="InParanoid" id="A0A7C8NCQ7"/>
<evidence type="ECO:0000256" key="7">
    <source>
        <dbReference type="ARBA" id="ARBA00023136"/>
    </source>
</evidence>
<evidence type="ECO:0000313" key="9">
    <source>
        <dbReference type="EMBL" id="KAF2972277.1"/>
    </source>
</evidence>
<accession>A0A7C8NCQ7</accession>
<dbReference type="AlphaFoldDB" id="A0A7C8NCQ7"/>
<feature type="transmembrane region" description="Helical" evidence="8">
    <location>
        <begin position="81"/>
        <end position="105"/>
    </location>
</feature>
<keyword evidence="3" id="KW-1003">Cell membrane</keyword>
<keyword evidence="4" id="KW-0997">Cell inner membrane</keyword>
<feature type="transmembrane region" description="Helical" evidence="8">
    <location>
        <begin position="302"/>
        <end position="324"/>
    </location>
</feature>
<proteinExistence type="predicted"/>
<dbReference type="PANTHER" id="PTHR30574">
    <property type="entry name" value="INNER MEMBRANE PROTEIN YEDE"/>
    <property type="match status" value="1"/>
</dbReference>
<keyword evidence="5 8" id="KW-0812">Transmembrane</keyword>
<dbReference type="InterPro" id="IPR007272">
    <property type="entry name" value="Sulf_transp_TsuA/YedE"/>
</dbReference>